<accession>A0A315EXQ6</accession>
<dbReference type="AlphaFoldDB" id="A0A315EXQ6"/>
<dbReference type="Pfam" id="PF20039">
    <property type="entry name" value="DUF6441"/>
    <property type="match status" value="1"/>
</dbReference>
<protein>
    <submittedName>
        <fullName evidence="1">Uncharacterized protein</fullName>
    </submittedName>
</protein>
<dbReference type="EMBL" id="NESP01000001">
    <property type="protein sequence ID" value="PUE60754.1"/>
    <property type="molecule type" value="Genomic_DNA"/>
</dbReference>
<reference evidence="1 2" key="1">
    <citation type="submission" date="2017-04" db="EMBL/GenBank/DDBJ databases">
        <title>Unexpected and diverse lifestyles within the genus Limnohabitans.</title>
        <authorList>
            <person name="Kasalicky V."/>
            <person name="Mehrshad M."/>
            <person name="Andrei S.-A."/>
            <person name="Salcher M."/>
            <person name="Kratochvilova H."/>
            <person name="Simek K."/>
            <person name="Ghai R."/>
        </authorList>
    </citation>
    <scope>NUCLEOTIDE SEQUENCE [LARGE SCALE GENOMIC DNA]</scope>
    <source>
        <strain evidence="1 2">MWH-C5</strain>
    </source>
</reference>
<name>A0A315EXQ6_9BURK</name>
<organism evidence="1 2">
    <name type="scientific">Limnohabitans curvus</name>
    <dbReference type="NCBI Taxonomy" id="323423"/>
    <lineage>
        <taxon>Bacteria</taxon>
        <taxon>Pseudomonadati</taxon>
        <taxon>Pseudomonadota</taxon>
        <taxon>Betaproteobacteria</taxon>
        <taxon>Burkholderiales</taxon>
        <taxon>Comamonadaceae</taxon>
        <taxon>Limnohabitans</taxon>
    </lineage>
</organism>
<proteinExistence type="predicted"/>
<gene>
    <name evidence="1" type="ORF">B9Z44_06010</name>
</gene>
<dbReference type="InterPro" id="IPR045622">
    <property type="entry name" value="DUF6441"/>
</dbReference>
<keyword evidence="2" id="KW-1185">Reference proteome</keyword>
<dbReference type="Proteomes" id="UP000251341">
    <property type="component" value="Unassembled WGS sequence"/>
</dbReference>
<evidence type="ECO:0000313" key="1">
    <source>
        <dbReference type="EMBL" id="PUE60754.1"/>
    </source>
</evidence>
<evidence type="ECO:0000313" key="2">
    <source>
        <dbReference type="Proteomes" id="UP000251341"/>
    </source>
</evidence>
<comment type="caution">
    <text evidence="1">The sequence shown here is derived from an EMBL/GenBank/DDBJ whole genome shotgun (WGS) entry which is preliminary data.</text>
</comment>
<sequence length="217" mass="23502">MRLLAALQGDLSKMMAQELNSVRVAVTTGVREATQGLKSELRSQIEGSGLGSRLANTWRGEVYPKGRPSLGSAGLVYSRAPVVVAAHDQGALIRSKNGFWLAIPLPAAGTGPRGKRMTPGLWERMRGQRLRFVYRSGKPSLLVADNFRAKTGKRGGFAAASASAQKSGRGLTTVPIFLLVPQAQLRKKFDIASAAQRWQDRLMVLVTQSWPEESSDT</sequence>